<comment type="caution">
    <text evidence="5">The sequence shown here is derived from an EMBL/GenBank/DDBJ whole genome shotgun (WGS) entry which is preliminary data.</text>
</comment>
<evidence type="ECO:0000313" key="6">
    <source>
        <dbReference type="Proteomes" id="UP000663866"/>
    </source>
</evidence>
<reference evidence="5" key="1">
    <citation type="submission" date="2021-02" db="EMBL/GenBank/DDBJ databases">
        <authorList>
            <person name="Nowell W R."/>
        </authorList>
    </citation>
    <scope>NUCLEOTIDE SEQUENCE</scope>
</reference>
<dbReference type="EMBL" id="CAJNRF010000068">
    <property type="protein sequence ID" value="CAF1934900.1"/>
    <property type="molecule type" value="Genomic_DNA"/>
</dbReference>
<dbReference type="InterPro" id="IPR025139">
    <property type="entry name" value="DUF4062"/>
</dbReference>
<name>A0A819AZB4_9BILA</name>
<gene>
    <name evidence="5" type="ORF">OVN521_LOCUS3144</name>
    <name evidence="4" type="ORF">WKI299_LOCUS1263</name>
</gene>
<dbReference type="InterPro" id="IPR027417">
    <property type="entry name" value="P-loop_NTPase"/>
</dbReference>
<dbReference type="InterPro" id="IPR051191">
    <property type="entry name" value="DCAF12"/>
</dbReference>
<feature type="compositionally biased region" description="Polar residues" evidence="2">
    <location>
        <begin position="36"/>
        <end position="51"/>
    </location>
</feature>
<evidence type="ECO:0000313" key="4">
    <source>
        <dbReference type="EMBL" id="CAF1934900.1"/>
    </source>
</evidence>
<dbReference type="Proteomes" id="UP000663866">
    <property type="component" value="Unassembled WGS sequence"/>
</dbReference>
<feature type="region of interest" description="Disordered" evidence="2">
    <location>
        <begin position="32"/>
        <end position="51"/>
    </location>
</feature>
<dbReference type="Pfam" id="PF13271">
    <property type="entry name" value="DUF4062"/>
    <property type="match status" value="1"/>
</dbReference>
<accession>A0A819AZB4</accession>
<dbReference type="EMBL" id="CAJOBG010000264">
    <property type="protein sequence ID" value="CAF3788142.1"/>
    <property type="molecule type" value="Genomic_DNA"/>
</dbReference>
<dbReference type="SUPFAM" id="SSF52540">
    <property type="entry name" value="P-loop containing nucleoside triphosphate hydrolases"/>
    <property type="match status" value="1"/>
</dbReference>
<evidence type="ECO:0000256" key="1">
    <source>
        <dbReference type="ARBA" id="ARBA00022737"/>
    </source>
</evidence>
<dbReference type="PANTHER" id="PTHR19860">
    <property type="entry name" value="DDB1- AND CUL4-ASSOCIATED FACTOR 12-RELATED"/>
    <property type="match status" value="1"/>
</dbReference>
<evidence type="ECO:0000313" key="5">
    <source>
        <dbReference type="EMBL" id="CAF3788142.1"/>
    </source>
</evidence>
<sequence length="901" mass="104748">MSDASNSQQQQQQQFSLSFPVQVHPGYPILPPILPTNHSVEQENSSSNTNNIDVECEKISIDVNDFWTKLREHINRERLKSYDKRGNQRTSNKVVRIFVSSTFTDFFNEREVLIKKVFTALRDEMGPFDIQIIDCDLRWGVPKDSTTEQTILACLEELDRCFEDNGQPFFIGLIGDKYGWVPKLNDLPKHITETYCWIDGASITLMEFIHGVFRRNNPNAFFLIRKSENLLKNLPEKYNDKFRDKDELSQKQVKELKSQLSEIISPEQIFSYDCSFNGLDSSTGRERVKIDGLQEFAERTKSFLSEAIRKWYPENFSEDNSITLEEKEMNTFLLNKTQYCIDRSDEYSTLFKYITGDHKDFTLIKDKLGTEPNKANGQPLMALSSQSSDGKTMLLAKFALDIEEKMKDKAIIYYYFADGAYQNGSHFILTNLKLKLLKHLDDNNIKSPKTNEKFNFGDDTFLEDAVAVISIPIIIVVDGLEKGDLHHQRNYMHEFPFLWLSSLLSNQTYIIISTELNSNLHQTIRNHTHYVLELKLLTSEQRSSYIDMFFHSFNKILESEQKSLLVDNKGGEHPIYLSYVCENLRQFGDYSLVTKRLKTYPSTLDNLLNFLLDEAYEIIDNRPLTDAFFKLLLISDIGLIESDMVNILEHYLNRNTDENNRIDVNQMIWAVLRRHVKIFLDTTWIAGIQYIIFRDSSIEKLLRQRCLKDDANETCTLHTFMAEFYRKYSSMKDIATSRVLYHYEQGHMYQELVTYLRSPEGRIVTRHDRENYLRRRRCTNTLGSVDTIDNQRAYACHVCAKNLKLAPFMMQKSPCIICSKHIPPSTSTEIPLEKREARLCQKHGTNDYSQNFQCLLCKRLQPTSRGELSTPGREHLPLYICCECWLADGGTESRCSGFALN</sequence>
<dbReference type="GO" id="GO:0080008">
    <property type="term" value="C:Cul4-RING E3 ubiquitin ligase complex"/>
    <property type="evidence" value="ECO:0007669"/>
    <property type="project" value="TreeGrafter"/>
</dbReference>
<protein>
    <recommendedName>
        <fullName evidence="3">DUF4062 domain-containing protein</fullName>
    </recommendedName>
</protein>
<feature type="domain" description="DUF4062" evidence="3">
    <location>
        <begin position="96"/>
        <end position="185"/>
    </location>
</feature>
<proteinExistence type="predicted"/>
<dbReference type="PANTHER" id="PTHR19860:SF42">
    <property type="entry name" value="RING-TYPE DOMAIN-CONTAINING PROTEIN"/>
    <property type="match status" value="1"/>
</dbReference>
<dbReference type="AlphaFoldDB" id="A0A819AZB4"/>
<keyword evidence="6" id="KW-1185">Reference proteome</keyword>
<evidence type="ECO:0000256" key="2">
    <source>
        <dbReference type="SAM" id="MobiDB-lite"/>
    </source>
</evidence>
<organism evidence="5 6">
    <name type="scientific">Rotaria magnacalcarata</name>
    <dbReference type="NCBI Taxonomy" id="392030"/>
    <lineage>
        <taxon>Eukaryota</taxon>
        <taxon>Metazoa</taxon>
        <taxon>Spiralia</taxon>
        <taxon>Gnathifera</taxon>
        <taxon>Rotifera</taxon>
        <taxon>Eurotatoria</taxon>
        <taxon>Bdelloidea</taxon>
        <taxon>Philodinida</taxon>
        <taxon>Philodinidae</taxon>
        <taxon>Rotaria</taxon>
    </lineage>
</organism>
<evidence type="ECO:0000259" key="3">
    <source>
        <dbReference type="Pfam" id="PF13271"/>
    </source>
</evidence>
<keyword evidence="1" id="KW-0677">Repeat</keyword>
<dbReference type="Proteomes" id="UP000663856">
    <property type="component" value="Unassembled WGS sequence"/>
</dbReference>